<evidence type="ECO:0000256" key="1">
    <source>
        <dbReference type="ARBA" id="ARBA00006642"/>
    </source>
</evidence>
<feature type="active site" description="Proton donor" evidence="13">
    <location>
        <position position="146"/>
    </location>
</feature>
<dbReference type="Pfam" id="PF05173">
    <property type="entry name" value="DapB_C"/>
    <property type="match status" value="1"/>
</dbReference>
<dbReference type="EC" id="1.17.1.8" evidence="10 13"/>
<evidence type="ECO:0000256" key="9">
    <source>
        <dbReference type="ARBA" id="ARBA00037922"/>
    </source>
</evidence>
<keyword evidence="4 13" id="KW-0521">NADP</keyword>
<dbReference type="GO" id="GO:0005829">
    <property type="term" value="C:cytosol"/>
    <property type="evidence" value="ECO:0007669"/>
    <property type="project" value="TreeGrafter"/>
</dbReference>
<evidence type="ECO:0000256" key="10">
    <source>
        <dbReference type="ARBA" id="ARBA00038983"/>
    </source>
</evidence>
<feature type="binding site" evidence="13">
    <location>
        <begin position="152"/>
        <end position="153"/>
    </location>
    <ligand>
        <name>(S)-2,3,4,5-tetrahydrodipicolinate</name>
        <dbReference type="ChEBI" id="CHEBI:16845"/>
    </ligand>
</feature>
<dbReference type="HAMAP" id="MF_00102">
    <property type="entry name" value="DapB"/>
    <property type="match status" value="1"/>
</dbReference>
<dbReference type="GO" id="GO:0051287">
    <property type="term" value="F:NAD binding"/>
    <property type="evidence" value="ECO:0007669"/>
    <property type="project" value="UniProtKB-UniRule"/>
</dbReference>
<dbReference type="GO" id="GO:0016726">
    <property type="term" value="F:oxidoreductase activity, acting on CH or CH2 groups, NAD or NADP as acceptor"/>
    <property type="evidence" value="ECO:0007669"/>
    <property type="project" value="UniProtKB-UniRule"/>
</dbReference>
<dbReference type="Gene3D" id="3.40.50.720">
    <property type="entry name" value="NAD(P)-binding Rossmann-like Domain"/>
    <property type="match status" value="2"/>
</dbReference>
<dbReference type="AlphaFoldDB" id="A0AAN1XVV0"/>
<evidence type="ECO:0000259" key="14">
    <source>
        <dbReference type="Pfam" id="PF01113"/>
    </source>
</evidence>
<dbReference type="EMBL" id="AP025523">
    <property type="protein sequence ID" value="BDE05935.1"/>
    <property type="molecule type" value="Genomic_DNA"/>
</dbReference>
<feature type="binding site" evidence="13">
    <location>
        <begin position="112"/>
        <end position="115"/>
    </location>
    <ligand>
        <name>NAD(+)</name>
        <dbReference type="ChEBI" id="CHEBI:57540"/>
    </ligand>
</feature>
<organism evidence="16 17">
    <name type="scientific">Vulcanimicrobium alpinum</name>
    <dbReference type="NCBI Taxonomy" id="3016050"/>
    <lineage>
        <taxon>Bacteria</taxon>
        <taxon>Bacillati</taxon>
        <taxon>Vulcanimicrobiota</taxon>
        <taxon>Vulcanimicrobiia</taxon>
        <taxon>Vulcanimicrobiales</taxon>
        <taxon>Vulcanimicrobiaceae</taxon>
        <taxon>Vulcanimicrobium</taxon>
    </lineage>
</organism>
<comment type="pathway">
    <text evidence="9 13">Amino-acid biosynthesis; L-lysine biosynthesis via DAP pathway; (S)-tetrahydrodipicolinate from L-aspartate: step 4/4.</text>
</comment>
<evidence type="ECO:0000256" key="6">
    <source>
        <dbReference type="ARBA" id="ARBA00023002"/>
    </source>
</evidence>
<evidence type="ECO:0000256" key="13">
    <source>
        <dbReference type="HAMAP-Rule" id="MF_00102"/>
    </source>
</evidence>
<keyword evidence="8 13" id="KW-0457">Lysine biosynthesis</keyword>
<name>A0AAN1XVV0_UNVUL</name>
<evidence type="ECO:0000256" key="3">
    <source>
        <dbReference type="ARBA" id="ARBA00022605"/>
    </source>
</evidence>
<keyword evidence="3 13" id="KW-0028">Amino-acid biosynthesis</keyword>
<keyword evidence="17" id="KW-1185">Reference proteome</keyword>
<dbReference type="Pfam" id="PF01113">
    <property type="entry name" value="DapB_N"/>
    <property type="match status" value="1"/>
</dbReference>
<proteinExistence type="inferred from homology"/>
<reference evidence="16 17" key="1">
    <citation type="journal article" date="2022" name="ISME Commun">
        <title>Vulcanimicrobium alpinus gen. nov. sp. nov., the first cultivated representative of the candidate phylum 'Eremiobacterota', is a metabolically versatile aerobic anoxygenic phototroph.</title>
        <authorList>
            <person name="Yabe S."/>
            <person name="Muto K."/>
            <person name="Abe K."/>
            <person name="Yokota A."/>
            <person name="Staudigel H."/>
            <person name="Tebo B.M."/>
        </authorList>
    </citation>
    <scope>NUCLEOTIDE SEQUENCE [LARGE SCALE GENOMIC DNA]</scope>
    <source>
        <strain evidence="16 17">WC8-2</strain>
    </source>
</reference>
<feature type="binding site" evidence="13">
    <location>
        <position position="143"/>
    </location>
    <ligand>
        <name>(S)-2,3,4,5-tetrahydrodipicolinate</name>
        <dbReference type="ChEBI" id="CHEBI:16845"/>
    </ligand>
</feature>
<comment type="similarity">
    <text evidence="1 13">Belongs to the DapB family.</text>
</comment>
<dbReference type="PANTHER" id="PTHR20836:SF0">
    <property type="entry name" value="4-HYDROXY-TETRAHYDRODIPICOLINATE REDUCTASE 1, CHLOROPLASTIC-RELATED"/>
    <property type="match status" value="1"/>
</dbReference>
<comment type="function">
    <text evidence="13">Catalyzes the conversion of 4-hydroxy-tetrahydrodipicolinate (HTPA) to tetrahydrodipicolinate.</text>
</comment>
<dbReference type="SUPFAM" id="SSF55347">
    <property type="entry name" value="Glyceraldehyde-3-phosphate dehydrogenase-like, C-terminal domain"/>
    <property type="match status" value="1"/>
</dbReference>
<gene>
    <name evidence="13 16" type="primary">dapB</name>
    <name evidence="16" type="ORF">WPS_12110</name>
</gene>
<dbReference type="RefSeq" id="WP_317996942.1">
    <property type="nucleotide sequence ID" value="NZ_AP025523.1"/>
</dbReference>
<feature type="binding site" evidence="13">
    <location>
        <begin position="86"/>
        <end position="88"/>
    </location>
    <ligand>
        <name>NAD(+)</name>
        <dbReference type="ChEBI" id="CHEBI:57540"/>
    </ligand>
</feature>
<evidence type="ECO:0000313" key="16">
    <source>
        <dbReference type="EMBL" id="BDE05935.1"/>
    </source>
</evidence>
<feature type="active site" description="Proton donor/acceptor" evidence="13">
    <location>
        <position position="142"/>
    </location>
</feature>
<keyword evidence="6 13" id="KW-0560">Oxidoreductase</keyword>
<keyword evidence="7 13" id="KW-0520">NAD</keyword>
<evidence type="ECO:0000256" key="2">
    <source>
        <dbReference type="ARBA" id="ARBA00022490"/>
    </source>
</evidence>
<dbReference type="Gene3D" id="3.30.360.10">
    <property type="entry name" value="Dihydrodipicolinate Reductase, domain 2"/>
    <property type="match status" value="2"/>
</dbReference>
<comment type="subcellular location">
    <subcellularLocation>
        <location evidence="13">Cytoplasm</location>
    </subcellularLocation>
</comment>
<evidence type="ECO:0000313" key="17">
    <source>
        <dbReference type="Proteomes" id="UP001317532"/>
    </source>
</evidence>
<feature type="binding site" evidence="13">
    <location>
        <begin position="7"/>
        <end position="12"/>
    </location>
    <ligand>
        <name>NAD(+)</name>
        <dbReference type="ChEBI" id="CHEBI:57540"/>
    </ligand>
</feature>
<feature type="domain" description="Dihydrodipicolinate reductase C-terminal" evidence="15">
    <location>
        <begin position="118"/>
        <end position="231"/>
    </location>
</feature>
<evidence type="ECO:0000256" key="5">
    <source>
        <dbReference type="ARBA" id="ARBA00022915"/>
    </source>
</evidence>
<dbReference type="GO" id="GO:0019877">
    <property type="term" value="P:diaminopimelate biosynthetic process"/>
    <property type="evidence" value="ECO:0007669"/>
    <property type="project" value="UniProtKB-UniRule"/>
</dbReference>
<evidence type="ECO:0000256" key="4">
    <source>
        <dbReference type="ARBA" id="ARBA00022857"/>
    </source>
</evidence>
<dbReference type="InterPro" id="IPR023940">
    <property type="entry name" value="DHDPR_bac"/>
</dbReference>
<dbReference type="GO" id="GO:0050661">
    <property type="term" value="F:NADP binding"/>
    <property type="evidence" value="ECO:0007669"/>
    <property type="project" value="UniProtKB-UniRule"/>
</dbReference>
<feature type="binding site" evidence="13">
    <location>
        <position position="35"/>
    </location>
    <ligand>
        <name>NADP(+)</name>
        <dbReference type="ChEBI" id="CHEBI:58349"/>
    </ligand>
</feature>
<comment type="catalytic activity">
    <reaction evidence="11 13">
        <text>(S)-2,3,4,5-tetrahydrodipicolinate + NADP(+) + H2O = (2S,4S)-4-hydroxy-2,3,4,5-tetrahydrodipicolinate + NADPH + H(+)</text>
        <dbReference type="Rhea" id="RHEA:35331"/>
        <dbReference type="ChEBI" id="CHEBI:15377"/>
        <dbReference type="ChEBI" id="CHEBI:15378"/>
        <dbReference type="ChEBI" id="CHEBI:16845"/>
        <dbReference type="ChEBI" id="CHEBI:57783"/>
        <dbReference type="ChEBI" id="CHEBI:58349"/>
        <dbReference type="ChEBI" id="CHEBI:67139"/>
        <dbReference type="EC" id="1.17.1.8"/>
    </reaction>
</comment>
<dbReference type="GO" id="GO:0009089">
    <property type="term" value="P:lysine biosynthetic process via diaminopimelate"/>
    <property type="evidence" value="ECO:0007669"/>
    <property type="project" value="UniProtKB-UniRule"/>
</dbReference>
<evidence type="ECO:0000256" key="8">
    <source>
        <dbReference type="ARBA" id="ARBA00023154"/>
    </source>
</evidence>
<comment type="caution">
    <text evidence="13">Lacks conserved residue(s) required for the propagation of feature annotation.</text>
</comment>
<dbReference type="PANTHER" id="PTHR20836">
    <property type="entry name" value="DIHYDRODIPICOLINATE REDUCTASE"/>
    <property type="match status" value="1"/>
</dbReference>
<dbReference type="InterPro" id="IPR022663">
    <property type="entry name" value="DapB_C"/>
</dbReference>
<evidence type="ECO:0000259" key="15">
    <source>
        <dbReference type="Pfam" id="PF05173"/>
    </source>
</evidence>
<feature type="domain" description="Dihydrodipicolinate reductase N-terminal" evidence="14">
    <location>
        <begin position="1"/>
        <end position="115"/>
    </location>
</feature>
<dbReference type="PIRSF" id="PIRSF000161">
    <property type="entry name" value="DHPR"/>
    <property type="match status" value="1"/>
</dbReference>
<dbReference type="InterPro" id="IPR022664">
    <property type="entry name" value="DapB_N_CS"/>
</dbReference>
<dbReference type="PROSITE" id="PS01298">
    <property type="entry name" value="DAPB"/>
    <property type="match status" value="1"/>
</dbReference>
<comment type="subunit">
    <text evidence="13">Homotetramer.</text>
</comment>
<dbReference type="GO" id="GO:0008839">
    <property type="term" value="F:4-hydroxy-tetrahydrodipicolinate reductase"/>
    <property type="evidence" value="ECO:0007669"/>
    <property type="project" value="UniProtKB-EC"/>
</dbReference>
<dbReference type="FunFam" id="3.30.360.10:FF:000009">
    <property type="entry name" value="4-hydroxy-tetrahydrodipicolinate reductase"/>
    <property type="match status" value="1"/>
</dbReference>
<dbReference type="InterPro" id="IPR000846">
    <property type="entry name" value="DapB_N"/>
</dbReference>
<dbReference type="KEGG" id="vab:WPS_12110"/>
<dbReference type="Proteomes" id="UP001317532">
    <property type="component" value="Chromosome"/>
</dbReference>
<keyword evidence="5 13" id="KW-0220">Diaminopimelate biosynthesis</keyword>
<comment type="catalytic activity">
    <reaction evidence="12 13">
        <text>(S)-2,3,4,5-tetrahydrodipicolinate + NAD(+) + H2O = (2S,4S)-4-hydroxy-2,3,4,5-tetrahydrodipicolinate + NADH + H(+)</text>
        <dbReference type="Rhea" id="RHEA:35323"/>
        <dbReference type="ChEBI" id="CHEBI:15377"/>
        <dbReference type="ChEBI" id="CHEBI:15378"/>
        <dbReference type="ChEBI" id="CHEBI:16845"/>
        <dbReference type="ChEBI" id="CHEBI:57540"/>
        <dbReference type="ChEBI" id="CHEBI:57945"/>
        <dbReference type="ChEBI" id="CHEBI:67139"/>
        <dbReference type="EC" id="1.17.1.8"/>
    </reaction>
</comment>
<evidence type="ECO:0000256" key="7">
    <source>
        <dbReference type="ARBA" id="ARBA00023027"/>
    </source>
</evidence>
<dbReference type="InterPro" id="IPR036291">
    <property type="entry name" value="NAD(P)-bd_dom_sf"/>
</dbReference>
<evidence type="ECO:0000256" key="11">
    <source>
        <dbReference type="ARBA" id="ARBA00049080"/>
    </source>
</evidence>
<keyword evidence="2 13" id="KW-0963">Cytoplasm</keyword>
<protein>
    <recommendedName>
        <fullName evidence="10 13">4-hydroxy-tetrahydrodipicolinate reductase</fullName>
        <shortName evidence="13">HTPA reductase</shortName>
        <ecNumber evidence="10 13">1.17.1.8</ecNumber>
    </recommendedName>
</protein>
<sequence length="237" mass="24774">MRVGVAGALGRLGRVACAAIEAANEMTLAAVYTRRGDSPLPHVHGFEDLDAFVAAGLDVIVDCTVYPATVDVARAALDSGISPVIGATGWTDEDLLVLADRCDDAGIAAMFVPNFSFGAALMMRFAAQAARVMPRAEIVELHHETKRDAPSGTAKLTARRIHDAGAPLPAIHSVRLPGLVAHQETIFGGIGETLTLRHDSLARDSFGPGIVAAVRAVRTQPPGLTVGLDAVVERMLA</sequence>
<comment type="caution">
    <text evidence="13">Was originally thought to be a dihydrodipicolinate reductase (DHDPR), catalyzing the conversion of dihydrodipicolinate to tetrahydrodipicolinate. However, it was shown in E.coli that the substrate of the enzymatic reaction is not dihydrodipicolinate (DHDP) but in fact (2S,4S)-4-hydroxy-2,3,4,5-tetrahydrodipicolinic acid (HTPA), the product released by the DapA-catalyzed reaction.</text>
</comment>
<dbReference type="CDD" id="cd02274">
    <property type="entry name" value="DHDPR_N"/>
    <property type="match status" value="1"/>
</dbReference>
<dbReference type="SUPFAM" id="SSF51735">
    <property type="entry name" value="NAD(P)-binding Rossmann-fold domains"/>
    <property type="match status" value="1"/>
</dbReference>
<accession>A0AAN1XVV0</accession>
<evidence type="ECO:0000256" key="12">
    <source>
        <dbReference type="ARBA" id="ARBA00049396"/>
    </source>
</evidence>